<feature type="region of interest" description="Disordered" evidence="1">
    <location>
        <begin position="279"/>
        <end position="300"/>
    </location>
</feature>
<evidence type="ECO:0000256" key="1">
    <source>
        <dbReference type="SAM" id="MobiDB-lite"/>
    </source>
</evidence>
<organism evidence="2 3">
    <name type="scientific">Urochloa decumbens</name>
    <dbReference type="NCBI Taxonomy" id="240449"/>
    <lineage>
        <taxon>Eukaryota</taxon>
        <taxon>Viridiplantae</taxon>
        <taxon>Streptophyta</taxon>
        <taxon>Embryophyta</taxon>
        <taxon>Tracheophyta</taxon>
        <taxon>Spermatophyta</taxon>
        <taxon>Magnoliopsida</taxon>
        <taxon>Liliopsida</taxon>
        <taxon>Poales</taxon>
        <taxon>Poaceae</taxon>
        <taxon>PACMAD clade</taxon>
        <taxon>Panicoideae</taxon>
        <taxon>Panicodae</taxon>
        <taxon>Paniceae</taxon>
        <taxon>Melinidinae</taxon>
        <taxon>Urochloa</taxon>
    </lineage>
</organism>
<dbReference type="EMBL" id="OZ075115">
    <property type="protein sequence ID" value="CAL5062449.1"/>
    <property type="molecule type" value="Genomic_DNA"/>
</dbReference>
<dbReference type="AlphaFoldDB" id="A0ABC9ETQ2"/>
<dbReference type="PANTHER" id="PTHR31479:SF15">
    <property type="entry name" value="FUNGAL LIPASE-LIKE DOMAIN-CONTAINING PROTEIN"/>
    <property type="match status" value="1"/>
</dbReference>
<evidence type="ECO:0008006" key="4">
    <source>
        <dbReference type="Google" id="ProtNLM"/>
    </source>
</evidence>
<evidence type="ECO:0000313" key="3">
    <source>
        <dbReference type="Proteomes" id="UP001497457"/>
    </source>
</evidence>
<keyword evidence="3" id="KW-1185">Reference proteome</keyword>
<dbReference type="Gene3D" id="3.40.50.1820">
    <property type="entry name" value="alpha/beta hydrolase"/>
    <property type="match status" value="1"/>
</dbReference>
<accession>A0ABC9ETQ2</accession>
<reference evidence="2" key="1">
    <citation type="submission" date="2024-10" db="EMBL/GenBank/DDBJ databases">
        <authorList>
            <person name="Ryan C."/>
        </authorList>
    </citation>
    <scope>NUCLEOTIDE SEQUENCE [LARGE SCALE GENOMIC DNA]</scope>
</reference>
<dbReference type="PANTHER" id="PTHR31479">
    <property type="entry name" value="ALPHA/BETA-HYDROLASES SUPERFAMILY PROTEIN"/>
    <property type="match status" value="1"/>
</dbReference>
<proteinExistence type="predicted"/>
<feature type="compositionally biased region" description="Polar residues" evidence="1">
    <location>
        <begin position="280"/>
        <end position="293"/>
    </location>
</feature>
<name>A0ABC9ETQ2_9POAL</name>
<dbReference type="InterPro" id="IPR029058">
    <property type="entry name" value="AB_hydrolase_fold"/>
</dbReference>
<dbReference type="SUPFAM" id="SSF53474">
    <property type="entry name" value="alpha/beta-Hydrolases"/>
    <property type="match status" value="1"/>
</dbReference>
<evidence type="ECO:0000313" key="2">
    <source>
        <dbReference type="EMBL" id="CAL5062449.1"/>
    </source>
</evidence>
<sequence>MGSEEECFDKSGPEHITDIDWGKEEHRRSITACLVKATSLLESDRIKGRQGTPAARAPAWWERLHFRLHRPLLTRRHPPAAAPPPRFVVAFRGTKLRFIPDIKDDLRIVLNRQGACSRFRKAREHVAELLASIGGDGAVWLAGHSLGASVALDVGRDLMMGKKERNLPTFLFNPPYVSLAAFVSSTLRASEAARQDWFSFKCVAKGAAACTVMRSRDKRMEDMFRRLGPWVPELYVHKDGKICQGYIDHFERQEKVLAERTGILRRLANKGVKHSFRDMAQSSSARPNYTQGHTVDDEEEVQQRVQPHLLPSVRLWKSSTEISGFCHTGWKPPFSTGWETSFSAVNEAVEELNHAIKAHKLKHWWKPDEELNLSPKRYLYRRA</sequence>
<gene>
    <name evidence="2" type="ORF">URODEC1_LOCUS98301</name>
</gene>
<dbReference type="Proteomes" id="UP001497457">
    <property type="component" value="Chromosome 5rd"/>
</dbReference>
<protein>
    <recommendedName>
        <fullName evidence="4">GDSL esterase/lipase</fullName>
    </recommendedName>
</protein>